<reference evidence="1 4" key="2">
    <citation type="submission" date="2019-12" db="EMBL/GenBank/DDBJ databases">
        <authorList>
            <person name="Zheng J."/>
        </authorList>
    </citation>
    <scope>NUCLEOTIDE SEQUENCE [LARGE SCALE GENOMIC DNA]</scope>
    <source>
        <strain evidence="1 4">DSM 27347</strain>
    </source>
</reference>
<reference evidence="2 3" key="1">
    <citation type="submission" date="2016-10" db="EMBL/GenBank/DDBJ databases">
        <authorList>
            <person name="Varghese N."/>
            <person name="Submissions S."/>
        </authorList>
    </citation>
    <scope>NUCLEOTIDE SEQUENCE [LARGE SCALE GENOMIC DNA]</scope>
    <source>
        <strain evidence="2 3">S7-754</strain>
    </source>
</reference>
<dbReference type="EMBL" id="WSUT01000005">
    <property type="protein sequence ID" value="MWC44304.1"/>
    <property type="molecule type" value="Genomic_DNA"/>
</dbReference>
<dbReference type="RefSeq" id="WP_149681636.1">
    <property type="nucleotide sequence ID" value="NZ_FNBI01000002.1"/>
</dbReference>
<keyword evidence="3" id="KW-1185">Reference proteome</keyword>
<dbReference type="Pfam" id="PF22391">
    <property type="entry name" value="DUF6975"/>
    <property type="match status" value="1"/>
</dbReference>
<proteinExistence type="predicted"/>
<accession>A0A1G7ID93</accession>
<dbReference type="OrthoDB" id="7468483at2"/>
<dbReference type="AlphaFoldDB" id="A0A1G7ID93"/>
<evidence type="ECO:0000313" key="2">
    <source>
        <dbReference type="EMBL" id="SDF10484.1"/>
    </source>
</evidence>
<evidence type="ECO:0000313" key="4">
    <source>
        <dbReference type="Proteomes" id="UP000436801"/>
    </source>
</evidence>
<dbReference type="InterPro" id="IPR054248">
    <property type="entry name" value="DUF6975"/>
</dbReference>
<sequence length="211" mass="21689">MALSSAPGHGNPGDFDAMAAVDGIAAHAHWHRLLAPHTPLRDLADAIHAVTAIHGNHPGMIECALARAAEVDTLPWLVDAAAGFAVERAYLAQLAAAAGPLPSTPGQAETAAALAQQRHTLEALANSDRIGSATGAVAALLADWRALRHVLDAAAARFGVEVVVPILPPANPPVPAAALALRARSFGASQLFAQHRGLWGMLEARASARRG</sequence>
<evidence type="ECO:0000313" key="1">
    <source>
        <dbReference type="EMBL" id="MWC44304.1"/>
    </source>
</evidence>
<organism evidence="2 3">
    <name type="scientific">Sphingomonas carotinifaciens</name>
    <dbReference type="NCBI Taxonomy" id="1166323"/>
    <lineage>
        <taxon>Bacteria</taxon>
        <taxon>Pseudomonadati</taxon>
        <taxon>Pseudomonadota</taxon>
        <taxon>Alphaproteobacteria</taxon>
        <taxon>Sphingomonadales</taxon>
        <taxon>Sphingomonadaceae</taxon>
        <taxon>Sphingomonas</taxon>
    </lineage>
</organism>
<dbReference type="Proteomes" id="UP000436801">
    <property type="component" value="Unassembled WGS sequence"/>
</dbReference>
<dbReference type="EMBL" id="FNBI01000002">
    <property type="protein sequence ID" value="SDF10484.1"/>
    <property type="molecule type" value="Genomic_DNA"/>
</dbReference>
<dbReference type="Proteomes" id="UP000323502">
    <property type="component" value="Unassembled WGS sequence"/>
</dbReference>
<gene>
    <name evidence="1" type="ORF">GQR91_11670</name>
    <name evidence="2" type="ORF">SAMN05216557_102197</name>
</gene>
<name>A0A1G7ID93_9SPHN</name>
<protein>
    <submittedName>
        <fullName evidence="2">Uncharacterized protein</fullName>
    </submittedName>
</protein>
<evidence type="ECO:0000313" key="3">
    <source>
        <dbReference type="Proteomes" id="UP000323502"/>
    </source>
</evidence>